<feature type="non-terminal residue" evidence="9">
    <location>
        <position position="1"/>
    </location>
</feature>
<feature type="compositionally biased region" description="Polar residues" evidence="7">
    <location>
        <begin position="1"/>
        <end position="10"/>
    </location>
</feature>
<protein>
    <submittedName>
        <fullName evidence="9">ZN544 protein</fullName>
    </submittedName>
</protein>
<dbReference type="SUPFAM" id="SSF57667">
    <property type="entry name" value="beta-beta-alpha zinc fingers"/>
    <property type="match status" value="1"/>
</dbReference>
<sequence length="56" mass="6581">SFTQSSTLTAHQRRHTGERPYECAECKKSFRTSSERTIHQKIHTGEWPYECGHCKK</sequence>
<keyword evidence="3 6" id="KW-0863">Zinc-finger</keyword>
<reference evidence="9 10" key="1">
    <citation type="submission" date="2019-09" db="EMBL/GenBank/DDBJ databases">
        <title>Bird 10,000 Genomes (B10K) Project - Family phase.</title>
        <authorList>
            <person name="Zhang G."/>
        </authorList>
    </citation>
    <scope>NUCLEOTIDE SEQUENCE [LARGE SCALE GENOMIC DNA]</scope>
    <source>
        <strain evidence="9">OUT-0023</strain>
        <tissue evidence="9">Blood</tissue>
    </source>
</reference>
<name>A0A7K7RA85_POEAT</name>
<dbReference type="PROSITE" id="PS50157">
    <property type="entry name" value="ZINC_FINGER_C2H2_2"/>
    <property type="match status" value="2"/>
</dbReference>
<evidence type="ECO:0000259" key="8">
    <source>
        <dbReference type="PROSITE" id="PS50157"/>
    </source>
</evidence>
<dbReference type="EMBL" id="VZSS01000357">
    <property type="protein sequence ID" value="NWZ88521.1"/>
    <property type="molecule type" value="Genomic_DNA"/>
</dbReference>
<keyword evidence="2" id="KW-0677">Repeat</keyword>
<feature type="region of interest" description="Disordered" evidence="7">
    <location>
        <begin position="1"/>
        <end position="20"/>
    </location>
</feature>
<evidence type="ECO:0000256" key="2">
    <source>
        <dbReference type="ARBA" id="ARBA00022737"/>
    </source>
</evidence>
<dbReference type="Gene3D" id="3.30.160.60">
    <property type="entry name" value="Classic Zinc Finger"/>
    <property type="match status" value="2"/>
</dbReference>
<dbReference type="GO" id="GO:0000978">
    <property type="term" value="F:RNA polymerase II cis-regulatory region sequence-specific DNA binding"/>
    <property type="evidence" value="ECO:0007669"/>
    <property type="project" value="TreeGrafter"/>
</dbReference>
<gene>
    <name evidence="9" type="primary">Znf544_0</name>
    <name evidence="9" type="ORF">POEATR_R06860</name>
</gene>
<keyword evidence="1" id="KW-0479">Metal-binding</keyword>
<dbReference type="FunFam" id="3.30.160.60:FF:002343">
    <property type="entry name" value="Zinc finger protein 33A"/>
    <property type="match status" value="1"/>
</dbReference>
<evidence type="ECO:0000256" key="6">
    <source>
        <dbReference type="PROSITE-ProRule" id="PRU00042"/>
    </source>
</evidence>
<keyword evidence="5" id="KW-0539">Nucleus</keyword>
<keyword evidence="10" id="KW-1185">Reference proteome</keyword>
<evidence type="ECO:0000256" key="1">
    <source>
        <dbReference type="ARBA" id="ARBA00022723"/>
    </source>
</evidence>
<evidence type="ECO:0000256" key="4">
    <source>
        <dbReference type="ARBA" id="ARBA00022833"/>
    </source>
</evidence>
<comment type="caution">
    <text evidence="9">The sequence shown here is derived from an EMBL/GenBank/DDBJ whole genome shotgun (WGS) entry which is preliminary data.</text>
</comment>
<dbReference type="PROSITE" id="PS00028">
    <property type="entry name" value="ZINC_FINGER_C2H2_1"/>
    <property type="match status" value="1"/>
</dbReference>
<dbReference type="Pfam" id="PF00096">
    <property type="entry name" value="zf-C2H2"/>
    <property type="match status" value="1"/>
</dbReference>
<accession>A0A7K7RA85</accession>
<evidence type="ECO:0000313" key="9">
    <source>
        <dbReference type="EMBL" id="NWZ88521.1"/>
    </source>
</evidence>
<organism evidence="9 10">
    <name type="scientific">Poecile atricapillus</name>
    <name type="common">Black-capped chickadee</name>
    <name type="synonym">Parus atricapillus</name>
    <dbReference type="NCBI Taxonomy" id="48891"/>
    <lineage>
        <taxon>Eukaryota</taxon>
        <taxon>Metazoa</taxon>
        <taxon>Chordata</taxon>
        <taxon>Craniata</taxon>
        <taxon>Vertebrata</taxon>
        <taxon>Euteleostomi</taxon>
        <taxon>Archelosauria</taxon>
        <taxon>Archosauria</taxon>
        <taxon>Dinosauria</taxon>
        <taxon>Saurischia</taxon>
        <taxon>Theropoda</taxon>
        <taxon>Coelurosauria</taxon>
        <taxon>Aves</taxon>
        <taxon>Neognathae</taxon>
        <taxon>Neoaves</taxon>
        <taxon>Telluraves</taxon>
        <taxon>Australaves</taxon>
        <taxon>Passeriformes</taxon>
        <taxon>Paridae</taxon>
        <taxon>Poecile</taxon>
    </lineage>
</organism>
<dbReference type="PANTHER" id="PTHR23235">
    <property type="entry name" value="KRUEPPEL-LIKE TRANSCRIPTION FACTOR"/>
    <property type="match status" value="1"/>
</dbReference>
<keyword evidence="4" id="KW-0862">Zinc</keyword>
<dbReference type="InterPro" id="IPR036236">
    <property type="entry name" value="Znf_C2H2_sf"/>
</dbReference>
<evidence type="ECO:0000256" key="3">
    <source>
        <dbReference type="ARBA" id="ARBA00022771"/>
    </source>
</evidence>
<dbReference type="InterPro" id="IPR013087">
    <property type="entry name" value="Znf_C2H2_type"/>
</dbReference>
<dbReference type="PANTHER" id="PTHR23235:SF142">
    <property type="entry name" value="ZINC FINGER PROTEIN 384"/>
    <property type="match status" value="1"/>
</dbReference>
<dbReference type="AlphaFoldDB" id="A0A7K7RA85"/>
<evidence type="ECO:0000313" key="10">
    <source>
        <dbReference type="Proteomes" id="UP000540071"/>
    </source>
</evidence>
<feature type="non-terminal residue" evidence="9">
    <location>
        <position position="56"/>
    </location>
</feature>
<dbReference type="GO" id="GO:0000981">
    <property type="term" value="F:DNA-binding transcription factor activity, RNA polymerase II-specific"/>
    <property type="evidence" value="ECO:0007669"/>
    <property type="project" value="TreeGrafter"/>
</dbReference>
<evidence type="ECO:0000256" key="5">
    <source>
        <dbReference type="ARBA" id="ARBA00023242"/>
    </source>
</evidence>
<evidence type="ECO:0000256" key="7">
    <source>
        <dbReference type="SAM" id="MobiDB-lite"/>
    </source>
</evidence>
<feature type="domain" description="C2H2-type" evidence="8">
    <location>
        <begin position="1"/>
        <end position="20"/>
    </location>
</feature>
<feature type="domain" description="C2H2-type" evidence="8">
    <location>
        <begin position="21"/>
        <end position="48"/>
    </location>
</feature>
<proteinExistence type="predicted"/>
<dbReference type="GO" id="GO:0008270">
    <property type="term" value="F:zinc ion binding"/>
    <property type="evidence" value="ECO:0007669"/>
    <property type="project" value="UniProtKB-KW"/>
</dbReference>
<dbReference type="Proteomes" id="UP000540071">
    <property type="component" value="Unassembled WGS sequence"/>
</dbReference>